<dbReference type="Gene3D" id="2.10.25.10">
    <property type="entry name" value="Laminin"/>
    <property type="match status" value="1"/>
</dbReference>
<dbReference type="Gene3D" id="2.60.120.200">
    <property type="match status" value="2"/>
</dbReference>
<proteinExistence type="predicted"/>
<evidence type="ECO:0000313" key="7">
    <source>
        <dbReference type="Proteomes" id="UP001166093"/>
    </source>
</evidence>
<dbReference type="Gene3D" id="2.60.120.1000">
    <property type="match status" value="1"/>
</dbReference>
<gene>
    <name evidence="6" type="primary">Cntnap5_2</name>
    <name evidence="6" type="ORF">GTO93_0020905</name>
</gene>
<name>A0ABS2Y736_POLSP</name>
<dbReference type="CDD" id="cd00110">
    <property type="entry name" value="LamG"/>
    <property type="match status" value="2"/>
</dbReference>
<dbReference type="EMBL" id="JAAWVQ010114527">
    <property type="protein sequence ID" value="MBN3282086.1"/>
    <property type="molecule type" value="Genomic_DNA"/>
</dbReference>
<protein>
    <submittedName>
        <fullName evidence="6">CNTP5 protein</fullName>
    </submittedName>
</protein>
<feature type="disulfide bond" evidence="3">
    <location>
        <begin position="238"/>
        <end position="265"/>
    </location>
</feature>
<dbReference type="Proteomes" id="UP001166093">
    <property type="component" value="Unassembled WGS sequence"/>
</dbReference>
<dbReference type="SMART" id="SM00282">
    <property type="entry name" value="LamG"/>
    <property type="match status" value="2"/>
</dbReference>
<dbReference type="SUPFAM" id="SSF49899">
    <property type="entry name" value="Concanavalin A-like lectins/glucanases"/>
    <property type="match status" value="2"/>
</dbReference>
<sequence length="633" mass="69755">DGTPFSWWVSRTSERQTYWSGSLPGVQQCSCGLNENCIDMNYFCNCDADREEWANDTGLLSYKEHLPVNQMVIGDTSRTGSEAVYRVGPLRCYGDRNYWNAASFNMETSYLHFPTVHAELSADISFYFKTTAESGVFLENMGIKDFIRIELSSPSDVTFSFDVGNGPIELTVKSPTPLNDKQWHYVKAERNTKEAWLQVDHLPIRFLEALPDRHFRLQLNSQLFVGGTASRQKGFLGCVRSLMLNGLTLDLEERAKMTPGVQPGCPGHCSGYGSFCHNGGKCIEKYNGFYCDCIHSAYRGPLCKKACAGKESGTCTVTACPLVNASSSGTTSAVIILLPLRGAGGGEGEGDPEVSLLFEAGSSVTYTFQDPLSVSSNESNLSSAIYAEISKSRENIAFSFLTTSTPAMLLSVTTYYHKYMAVMLSKNGSLQIWYRLNTEKEPDVFSTSITNLVNGQLHKVRINRDGRDVYVQIDQKVNTKYSLTSDTEFNSIKSLTLGKVTDSPGLDEEVRVAGAQGFIGCLSSVQYNHIAPLKAALHHHRSSVVTVKGRLVESSCGSTSMADLNTFTTTHSLSGNTQDQTQLKMNATNYRLVSIRAATKGTFSALKVRKTHYRRTVQTFSVTNLHNLLVTSP</sequence>
<keyword evidence="1 3" id="KW-1015">Disulfide bond</keyword>
<comment type="caution">
    <text evidence="6">The sequence shown here is derived from an EMBL/GenBank/DDBJ whole genome shotgun (WGS) entry which is preliminary data.</text>
</comment>
<dbReference type="CDD" id="cd00054">
    <property type="entry name" value="EGF_CA"/>
    <property type="match status" value="1"/>
</dbReference>
<dbReference type="InterPro" id="IPR000742">
    <property type="entry name" value="EGF"/>
</dbReference>
<reference evidence="6" key="1">
    <citation type="journal article" date="2021" name="Cell">
        <title>Tracing the genetic footprints of vertebrate landing in non-teleost ray-finned fishes.</title>
        <authorList>
            <person name="Bi X."/>
            <person name="Wang K."/>
            <person name="Yang L."/>
            <person name="Pan H."/>
            <person name="Jiang H."/>
            <person name="Wei Q."/>
            <person name="Fang M."/>
            <person name="Yu H."/>
            <person name="Zhu C."/>
            <person name="Cai Y."/>
            <person name="He Y."/>
            <person name="Gan X."/>
            <person name="Zeng H."/>
            <person name="Yu D."/>
            <person name="Zhu Y."/>
            <person name="Jiang H."/>
            <person name="Qiu Q."/>
            <person name="Yang H."/>
            <person name="Zhang Y.E."/>
            <person name="Wang W."/>
            <person name="Zhu M."/>
            <person name="He S."/>
            <person name="Zhang G."/>
        </authorList>
    </citation>
    <scope>NUCLEOTIDE SEQUENCE</scope>
    <source>
        <strain evidence="6">Pddl_001</strain>
    </source>
</reference>
<accession>A0ABS2Y736</accession>
<dbReference type="InterPro" id="IPR013320">
    <property type="entry name" value="ConA-like_dom_sf"/>
</dbReference>
<keyword evidence="7" id="KW-1185">Reference proteome</keyword>
<dbReference type="InterPro" id="IPR001791">
    <property type="entry name" value="Laminin_G"/>
</dbReference>
<feature type="domain" description="Laminin G" evidence="4">
    <location>
        <begin position="373"/>
        <end position="556"/>
    </location>
</feature>
<feature type="domain" description="Laminin G" evidence="4">
    <location>
        <begin position="100"/>
        <end position="265"/>
    </location>
</feature>
<evidence type="ECO:0000256" key="1">
    <source>
        <dbReference type="ARBA" id="ARBA00023157"/>
    </source>
</evidence>
<feature type="non-terminal residue" evidence="6">
    <location>
        <position position="1"/>
    </location>
</feature>
<dbReference type="PANTHER" id="PTHR15036:SF46">
    <property type="entry name" value="CONTACTIN-ASSOCIATED PROTEIN-LIKE 5"/>
    <property type="match status" value="1"/>
</dbReference>
<evidence type="ECO:0000256" key="2">
    <source>
        <dbReference type="PROSITE-ProRule" id="PRU00076"/>
    </source>
</evidence>
<dbReference type="InterPro" id="IPR050372">
    <property type="entry name" value="Neurexin-related_CASP"/>
</dbReference>
<evidence type="ECO:0000259" key="5">
    <source>
        <dbReference type="PROSITE" id="PS50026"/>
    </source>
</evidence>
<dbReference type="PANTHER" id="PTHR15036">
    <property type="entry name" value="PIKACHURIN-LIKE PROTEIN"/>
    <property type="match status" value="1"/>
</dbReference>
<evidence type="ECO:0000259" key="4">
    <source>
        <dbReference type="PROSITE" id="PS50025"/>
    </source>
</evidence>
<comment type="caution">
    <text evidence="2">Lacks conserved residue(s) required for the propagation of feature annotation.</text>
</comment>
<organism evidence="6 7">
    <name type="scientific">Polyodon spathula</name>
    <name type="common">North American paddlefish</name>
    <name type="synonym">Squalus spathula</name>
    <dbReference type="NCBI Taxonomy" id="7913"/>
    <lineage>
        <taxon>Eukaryota</taxon>
        <taxon>Metazoa</taxon>
        <taxon>Chordata</taxon>
        <taxon>Craniata</taxon>
        <taxon>Vertebrata</taxon>
        <taxon>Euteleostomi</taxon>
        <taxon>Actinopterygii</taxon>
        <taxon>Chondrostei</taxon>
        <taxon>Acipenseriformes</taxon>
        <taxon>Polyodontidae</taxon>
        <taxon>Polyodon</taxon>
    </lineage>
</organism>
<feature type="non-terminal residue" evidence="6">
    <location>
        <position position="633"/>
    </location>
</feature>
<feature type="domain" description="EGF-like" evidence="5">
    <location>
        <begin position="266"/>
        <end position="304"/>
    </location>
</feature>
<dbReference type="Pfam" id="PF02210">
    <property type="entry name" value="Laminin_G_2"/>
    <property type="match status" value="2"/>
</dbReference>
<dbReference type="PROSITE" id="PS50025">
    <property type="entry name" value="LAM_G_DOMAIN"/>
    <property type="match status" value="2"/>
</dbReference>
<evidence type="ECO:0000313" key="6">
    <source>
        <dbReference type="EMBL" id="MBN3282086.1"/>
    </source>
</evidence>
<keyword evidence="2" id="KW-0245">EGF-like domain</keyword>
<evidence type="ECO:0000256" key="3">
    <source>
        <dbReference type="PROSITE-ProRule" id="PRU00122"/>
    </source>
</evidence>
<dbReference type="PROSITE" id="PS50026">
    <property type="entry name" value="EGF_3"/>
    <property type="match status" value="1"/>
</dbReference>